<dbReference type="OrthoDB" id="605297at2"/>
<dbReference type="EMBL" id="CP042434">
    <property type="protein sequence ID" value="QEC70705.1"/>
    <property type="molecule type" value="Genomic_DNA"/>
</dbReference>
<accession>A0A5B8VI80</accession>
<dbReference type="AlphaFoldDB" id="A0A5B8VI80"/>
<reference evidence="1 2" key="1">
    <citation type="journal article" date="2017" name="Int. J. Syst. Evol. Microbiol.">
        <title>Arachidicoccus ginsenosidivorans sp. nov., with ginsenoside-converting activity isolated from ginseng cultivating soil.</title>
        <authorList>
            <person name="Siddiqi M.Z."/>
            <person name="Aslam Z."/>
            <person name="Im W.T."/>
        </authorList>
    </citation>
    <scope>NUCLEOTIDE SEQUENCE [LARGE SCALE GENOMIC DNA]</scope>
    <source>
        <strain evidence="1 2">Gsoil 809</strain>
    </source>
</reference>
<name>A0A5B8VI80_9BACT</name>
<sequence>MDTHLRDRPGQILDKISLKSIQAMQAFVDSSHYSAFNSWLVSGTYYTQTMLKEMEGTKYLRAFKFKTAADILKDNTNLDSLAYPFEMHINDITDTIYQLDSTHITTKWTFAKQMADLQDIIKKDTDNAPALYKYALGLYGMSYYGRSPNLFSYFRSTADEYKYYKTKQRDQLPAPFQQYYGLYTAEKYFNLAAKAAKTNTLKAKCIFGAAKCWQKRCTRASKTGYSDLNYVGYSLTNPYFKILKTQYGSNEFSKAIYNTCSYYRDFIRKN</sequence>
<gene>
    <name evidence="1" type="ORF">FSB73_02355</name>
</gene>
<evidence type="ECO:0000313" key="2">
    <source>
        <dbReference type="Proteomes" id="UP000321291"/>
    </source>
</evidence>
<evidence type="ECO:0000313" key="1">
    <source>
        <dbReference type="EMBL" id="QEC70705.1"/>
    </source>
</evidence>
<protein>
    <submittedName>
        <fullName evidence="1">Uncharacterized protein</fullName>
    </submittedName>
</protein>
<dbReference type="Proteomes" id="UP000321291">
    <property type="component" value="Chromosome"/>
</dbReference>
<organism evidence="1 2">
    <name type="scientific">Arachidicoccus ginsenosidivorans</name>
    <dbReference type="NCBI Taxonomy" id="496057"/>
    <lineage>
        <taxon>Bacteria</taxon>
        <taxon>Pseudomonadati</taxon>
        <taxon>Bacteroidota</taxon>
        <taxon>Chitinophagia</taxon>
        <taxon>Chitinophagales</taxon>
        <taxon>Chitinophagaceae</taxon>
        <taxon>Arachidicoccus</taxon>
    </lineage>
</organism>
<proteinExistence type="predicted"/>
<dbReference type="RefSeq" id="WP_146779967.1">
    <property type="nucleotide sequence ID" value="NZ_CP042434.1"/>
</dbReference>
<dbReference type="KEGG" id="agi:FSB73_02355"/>
<keyword evidence="2" id="KW-1185">Reference proteome</keyword>